<dbReference type="RefSeq" id="XP_070917871.1">
    <property type="nucleotide sequence ID" value="XM_071061770.1"/>
</dbReference>
<keyword evidence="2" id="KW-1185">Reference proteome</keyword>
<dbReference type="SUPFAM" id="SSF48371">
    <property type="entry name" value="ARM repeat"/>
    <property type="match status" value="1"/>
</dbReference>
<name>A0ABQ0GF11_9PEZI</name>
<dbReference type="PANTHER" id="PTHR10957">
    <property type="entry name" value="RAP1 GTPASE-GDP DISSOCIATION STIMULATOR 1"/>
    <property type="match status" value="1"/>
</dbReference>
<dbReference type="Gene3D" id="1.25.10.10">
    <property type="entry name" value="Leucine-rich Repeat Variant"/>
    <property type="match status" value="1"/>
</dbReference>
<comment type="caution">
    <text evidence="1">The sequence shown here is derived from an EMBL/GenBank/DDBJ whole genome shotgun (WGS) entry which is preliminary data.</text>
</comment>
<reference evidence="1 2" key="1">
    <citation type="submission" date="2024-09" db="EMBL/GenBank/DDBJ databases">
        <title>Itraconazole resistance in Madurella fahalii resulting from another homologue of gene encoding cytochrome P450 14-alpha sterol demethylase (CYP51).</title>
        <authorList>
            <person name="Yoshioka I."/>
            <person name="Fahal A.H."/>
            <person name="Kaneko S."/>
            <person name="Yaguchi T."/>
        </authorList>
    </citation>
    <scope>NUCLEOTIDE SEQUENCE [LARGE SCALE GENOMIC DNA]</scope>
    <source>
        <strain evidence="1 2">IFM 68171</strain>
    </source>
</reference>
<dbReference type="InterPro" id="IPR040144">
    <property type="entry name" value="RAP1GDS1"/>
</dbReference>
<dbReference type="InterPro" id="IPR016024">
    <property type="entry name" value="ARM-type_fold"/>
</dbReference>
<dbReference type="EMBL" id="BAAFSV010000003">
    <property type="protein sequence ID" value="GAB1316140.1"/>
    <property type="molecule type" value="Genomic_DNA"/>
</dbReference>
<accession>A0ABQ0GF11</accession>
<organism evidence="1 2">
    <name type="scientific">Madurella fahalii</name>
    <dbReference type="NCBI Taxonomy" id="1157608"/>
    <lineage>
        <taxon>Eukaryota</taxon>
        <taxon>Fungi</taxon>
        <taxon>Dikarya</taxon>
        <taxon>Ascomycota</taxon>
        <taxon>Pezizomycotina</taxon>
        <taxon>Sordariomycetes</taxon>
        <taxon>Sordariomycetidae</taxon>
        <taxon>Sordariales</taxon>
        <taxon>Sordariales incertae sedis</taxon>
        <taxon>Madurella</taxon>
    </lineage>
</organism>
<dbReference type="Proteomes" id="UP001628179">
    <property type="component" value="Unassembled WGS sequence"/>
</dbReference>
<sequence>MAWTVDQIAALLHSHGSTDTGQDEKSWRTAQLEEVLAAVREETADDLASVVEKLADGARDASWRLPIGDSGFLQFILSVVPAGDPHHPLNKQALRLIGNACADCDENRARVVHSGRLRSFVIDCFKHDAILPFAIAATLNICVDYNQAQAQASEAGLSKVLVDIVSGERLSSCRSSLSHIMTILELLCNQDSEPKIANPNTPALLLGLATGEKYDADLDAFMEICTPALAYLTFQDLQPVLLETGNLELLQSAFAQLYTRFDITDLDPDTATQLKQILIDWLGLPPTFSHLQTAACLSLGNLSRSDESSTALLKHVQDPLLNILSRAIPPSSSEAPAPRDTVPPLQLIHASLSFLKNLAIPSPNKPLLGASLLDSSRPLLPRLWTSTRTQPQLQFAAVSLARLLLVNCPANVRRICTPLATDDINNDSPSHLALLTSTAFSADEDPIKMEAARAASLVCRVLHHSRSPSSAATSEDVLDTAWTWPSESSSSPSPSGTESTDVPVRARFYAAHAQAIAASLLLLLTQPRFPSVRSDAIFVLALMSRASTESARMALRVLQAGGRDKDKMAWRVLAETITGSAELAGEILEQINAGEKVEGMEAGTEEKKGDEDGGVKVVGVADGLTLEPQQQQQQQQPVGGTAKMDRENAMVLVVELLRNFPDELSSIRGPLEAMLSKGGELVVQDRKGSSAV</sequence>
<evidence type="ECO:0000313" key="2">
    <source>
        <dbReference type="Proteomes" id="UP001628179"/>
    </source>
</evidence>
<dbReference type="InterPro" id="IPR011989">
    <property type="entry name" value="ARM-like"/>
</dbReference>
<proteinExistence type="predicted"/>
<dbReference type="GeneID" id="98177093"/>
<evidence type="ECO:0000313" key="1">
    <source>
        <dbReference type="EMBL" id="GAB1316140.1"/>
    </source>
</evidence>
<gene>
    <name evidence="1" type="ORF">MFIFM68171_06350</name>
</gene>
<protein>
    <submittedName>
        <fullName evidence="1">Uncharacterized protein</fullName>
    </submittedName>
</protein>